<reference evidence="2" key="1">
    <citation type="submission" date="2023-03" db="EMBL/GenBank/DDBJ databases">
        <title>Massive genome expansion in bonnet fungi (Mycena s.s.) driven by repeated elements and novel gene families across ecological guilds.</title>
        <authorList>
            <consortium name="Lawrence Berkeley National Laboratory"/>
            <person name="Harder C.B."/>
            <person name="Miyauchi S."/>
            <person name="Viragh M."/>
            <person name="Kuo A."/>
            <person name="Thoen E."/>
            <person name="Andreopoulos B."/>
            <person name="Lu D."/>
            <person name="Skrede I."/>
            <person name="Drula E."/>
            <person name="Henrissat B."/>
            <person name="Morin E."/>
            <person name="Kohler A."/>
            <person name="Barry K."/>
            <person name="LaButti K."/>
            <person name="Morin E."/>
            <person name="Salamov A."/>
            <person name="Lipzen A."/>
            <person name="Mereny Z."/>
            <person name="Hegedus B."/>
            <person name="Baldrian P."/>
            <person name="Stursova M."/>
            <person name="Weitz H."/>
            <person name="Taylor A."/>
            <person name="Grigoriev I.V."/>
            <person name="Nagy L.G."/>
            <person name="Martin F."/>
            <person name="Kauserud H."/>
        </authorList>
    </citation>
    <scope>NUCLEOTIDE SEQUENCE</scope>
    <source>
        <strain evidence="2">CBHHK173m</strain>
    </source>
</reference>
<protein>
    <submittedName>
        <fullName evidence="2">Uncharacterized protein</fullName>
    </submittedName>
</protein>
<feature type="region of interest" description="Disordered" evidence="1">
    <location>
        <begin position="1"/>
        <end position="55"/>
    </location>
</feature>
<evidence type="ECO:0000313" key="3">
    <source>
        <dbReference type="Proteomes" id="UP001222325"/>
    </source>
</evidence>
<feature type="compositionally biased region" description="Basic and acidic residues" evidence="1">
    <location>
        <begin position="11"/>
        <end position="22"/>
    </location>
</feature>
<evidence type="ECO:0000256" key="1">
    <source>
        <dbReference type="SAM" id="MobiDB-lite"/>
    </source>
</evidence>
<dbReference type="AlphaFoldDB" id="A0AAD6UJU4"/>
<feature type="compositionally biased region" description="Polar residues" evidence="1">
    <location>
        <begin position="41"/>
        <end position="55"/>
    </location>
</feature>
<organism evidence="2 3">
    <name type="scientific">Mycena belliarum</name>
    <dbReference type="NCBI Taxonomy" id="1033014"/>
    <lineage>
        <taxon>Eukaryota</taxon>
        <taxon>Fungi</taxon>
        <taxon>Dikarya</taxon>
        <taxon>Basidiomycota</taxon>
        <taxon>Agaricomycotina</taxon>
        <taxon>Agaricomycetes</taxon>
        <taxon>Agaricomycetidae</taxon>
        <taxon>Agaricales</taxon>
        <taxon>Marasmiineae</taxon>
        <taxon>Mycenaceae</taxon>
        <taxon>Mycena</taxon>
    </lineage>
</organism>
<proteinExistence type="predicted"/>
<keyword evidence="3" id="KW-1185">Reference proteome</keyword>
<name>A0AAD6UJU4_9AGAR</name>
<gene>
    <name evidence="2" type="ORF">B0H15DRAFT_795171</name>
</gene>
<sequence>MATRYTSDLADVSKMEPQDHGTLKRVVRATSTTATRPDSPSRYSGTGSSTRANNEPSEIIRIFKTAFNGILPADKAGLDLYTETHRAEIDALDDWVYLFRHQQWMAFTRGLRDAAGYVVKLLEGLDTVERILTGKD</sequence>
<evidence type="ECO:0000313" key="2">
    <source>
        <dbReference type="EMBL" id="KAJ7104417.1"/>
    </source>
</evidence>
<comment type="caution">
    <text evidence="2">The sequence shown here is derived from an EMBL/GenBank/DDBJ whole genome shotgun (WGS) entry which is preliminary data.</text>
</comment>
<dbReference type="Gene3D" id="1.20.1050.10">
    <property type="match status" value="1"/>
</dbReference>
<dbReference type="EMBL" id="JARJCN010000001">
    <property type="protein sequence ID" value="KAJ7104417.1"/>
    <property type="molecule type" value="Genomic_DNA"/>
</dbReference>
<dbReference type="Proteomes" id="UP001222325">
    <property type="component" value="Unassembled WGS sequence"/>
</dbReference>
<dbReference type="Gene3D" id="3.40.30.10">
    <property type="entry name" value="Glutaredoxin"/>
    <property type="match status" value="1"/>
</dbReference>
<accession>A0AAD6UJU4</accession>